<sequence length="106" mass="11783">MSAETRAKSDSDLEKKAADWIAGLNLNDAARVRLKEAVAGHLKTIRDWHNEHPYTTVPAGINPVTGNRFFDLDSQVIANSAMPVTVHENLMSSCVIRIVILQQQHH</sequence>
<dbReference type="InterPro" id="IPR024284">
    <property type="entry name" value="DUF3826"/>
</dbReference>
<evidence type="ECO:0000313" key="2">
    <source>
        <dbReference type="Proteomes" id="UP000014174"/>
    </source>
</evidence>
<comment type="caution">
    <text evidence="1">The sequence shown here is derived from an EMBL/GenBank/DDBJ whole genome shotgun (WGS) entry which is preliminary data.</text>
</comment>
<dbReference type="AlphaFoldDB" id="R9GZG3"/>
<reference evidence="1 2" key="1">
    <citation type="journal article" date="2013" name="Genome Announc.">
        <title>Draft Genome Sequence of Arcticibacter svalbardensis Strain MN12-7T, a Member of the Family Sphingobacteriaceae Isolated from an Arctic Soil Sample.</title>
        <authorList>
            <person name="Shivaji S."/>
            <person name="Ara S."/>
            <person name="Prasad S."/>
            <person name="Manasa B.P."/>
            <person name="Begum Z."/>
            <person name="Singh A."/>
            <person name="Kumar Pinnaka A."/>
        </authorList>
    </citation>
    <scope>NUCLEOTIDE SEQUENCE [LARGE SCALE GENOMIC DNA]</scope>
    <source>
        <strain evidence="1 2">MN12-7</strain>
    </source>
</reference>
<dbReference type="Proteomes" id="UP000014174">
    <property type="component" value="Unassembled WGS sequence"/>
</dbReference>
<protein>
    <submittedName>
        <fullName evidence="1">Uncharacterized protein</fullName>
    </submittedName>
</protein>
<proteinExistence type="predicted"/>
<organism evidence="1 2">
    <name type="scientific">Arcticibacter svalbardensis MN12-7</name>
    <dbReference type="NCBI Taxonomy" id="1150600"/>
    <lineage>
        <taxon>Bacteria</taxon>
        <taxon>Pseudomonadati</taxon>
        <taxon>Bacteroidota</taxon>
        <taxon>Sphingobacteriia</taxon>
        <taxon>Sphingobacteriales</taxon>
        <taxon>Sphingobacteriaceae</taxon>
        <taxon>Arcticibacter</taxon>
    </lineage>
</organism>
<dbReference type="EMBL" id="AQPN01000086">
    <property type="protein sequence ID" value="EOR94384.1"/>
    <property type="molecule type" value="Genomic_DNA"/>
</dbReference>
<keyword evidence="2" id="KW-1185">Reference proteome</keyword>
<name>R9GZG3_9SPHI</name>
<gene>
    <name evidence="1" type="ORF">ADIARSV_2466</name>
</gene>
<dbReference type="PATRIC" id="fig|1150600.3.peg.2438"/>
<evidence type="ECO:0000313" key="1">
    <source>
        <dbReference type="EMBL" id="EOR94384.1"/>
    </source>
</evidence>
<accession>R9GZG3</accession>
<dbReference type="eggNOG" id="ENOG502ZEGW">
    <property type="taxonomic scope" value="Bacteria"/>
</dbReference>
<dbReference type="Pfam" id="PF12875">
    <property type="entry name" value="DUF3826"/>
    <property type="match status" value="1"/>
</dbReference>